<protein>
    <submittedName>
        <fullName evidence="4">Movement protein</fullName>
    </submittedName>
</protein>
<dbReference type="InterPro" id="IPR028919">
    <property type="entry name" value="Viral_movement"/>
</dbReference>
<name>A0AAW2K0S9_9LAMI</name>
<evidence type="ECO:0000256" key="1">
    <source>
        <dbReference type="ARBA" id="ARBA00023054"/>
    </source>
</evidence>
<dbReference type="PANTHER" id="PTHR47599:SF3">
    <property type="entry name" value="CELL-TO-CELL MOVEMENT PROTEIN"/>
    <property type="match status" value="1"/>
</dbReference>
<dbReference type="Pfam" id="PF01107">
    <property type="entry name" value="MP"/>
    <property type="match status" value="1"/>
</dbReference>
<accession>A0AAW2K0S9</accession>
<proteinExistence type="predicted"/>
<reference evidence="4" key="2">
    <citation type="journal article" date="2024" name="Plant">
        <title>Genomic evolution and insights into agronomic trait innovations of Sesamum species.</title>
        <authorList>
            <person name="Miao H."/>
            <person name="Wang L."/>
            <person name="Qu L."/>
            <person name="Liu H."/>
            <person name="Sun Y."/>
            <person name="Le M."/>
            <person name="Wang Q."/>
            <person name="Wei S."/>
            <person name="Zheng Y."/>
            <person name="Lin W."/>
            <person name="Duan Y."/>
            <person name="Cao H."/>
            <person name="Xiong S."/>
            <person name="Wang X."/>
            <person name="Wei L."/>
            <person name="Li C."/>
            <person name="Ma Q."/>
            <person name="Ju M."/>
            <person name="Zhao R."/>
            <person name="Li G."/>
            <person name="Mu C."/>
            <person name="Tian Q."/>
            <person name="Mei H."/>
            <person name="Zhang T."/>
            <person name="Gao T."/>
            <person name="Zhang H."/>
        </authorList>
    </citation>
    <scope>NUCLEOTIDE SEQUENCE</scope>
    <source>
        <strain evidence="4">KEN8</strain>
    </source>
</reference>
<organism evidence="4">
    <name type="scientific">Sesamum calycinum</name>
    <dbReference type="NCBI Taxonomy" id="2727403"/>
    <lineage>
        <taxon>Eukaryota</taxon>
        <taxon>Viridiplantae</taxon>
        <taxon>Streptophyta</taxon>
        <taxon>Embryophyta</taxon>
        <taxon>Tracheophyta</taxon>
        <taxon>Spermatophyta</taxon>
        <taxon>Magnoliopsida</taxon>
        <taxon>eudicotyledons</taxon>
        <taxon>Gunneridae</taxon>
        <taxon>Pentapetalae</taxon>
        <taxon>asterids</taxon>
        <taxon>lamiids</taxon>
        <taxon>Lamiales</taxon>
        <taxon>Pedaliaceae</taxon>
        <taxon>Sesamum</taxon>
    </lineage>
</organism>
<dbReference type="EMBL" id="JACGWM010000705">
    <property type="protein sequence ID" value="KAL0300171.1"/>
    <property type="molecule type" value="Genomic_DNA"/>
</dbReference>
<dbReference type="InterPro" id="IPR051596">
    <property type="entry name" value="Caulimoviridae_Movement"/>
</dbReference>
<feature type="coiled-coil region" evidence="2">
    <location>
        <begin position="456"/>
        <end position="515"/>
    </location>
</feature>
<keyword evidence="1 2" id="KW-0175">Coiled coil</keyword>
<feature type="compositionally biased region" description="Basic and acidic residues" evidence="3">
    <location>
        <begin position="51"/>
        <end position="63"/>
    </location>
</feature>
<sequence>MEVTKADLSYLQELAESFSQLGIVELVNVQTNEVTPALPPQEGRTCSNEPPQDHPMTESEDFHTNSTPTFVRSRLRENPRRASKNKPWARTMLQPLHPYGAVLNRDVIDFRNIEKLIDEWTCGARGHIAPDCPQKRGELRKFEATNDILDYNGVPIYQFKDLPTDEEASIEEIESQMELRWGDSFKLKIRILFQNDGVKQNHGKNYASRFHLSPYDGFRIGGIGKVLNQIGLNQRKHHIIYKISSGEFAIPMEFISNVMKMQHIPKQEILKELSNMYAGKLMFDIHPRTAYNLADQDFSRVLTLHQDFKRNDLMKEGNKPYSITYRIAYALSNTHHFDLFLRKEYIEIPRFFKEFSKVMAPDQIRIRRIEDRIMSYKGKKEELVRALTPQEIRQPVVGRYEGILEIDHEIVVTGRNFSQKILILNTEIREAKIMIKGAFGTPWFRTTRLIDSDNFYEESEEEIKNLKETLQELNVMDIIFKEMEASEVNSIMLRLRHLRENLEELNKKFGRLAVNAQVAGQIQRADLNTIQIAIRTTMVASTSLWNDLQEQIGRHHPRR</sequence>
<evidence type="ECO:0000313" key="4">
    <source>
        <dbReference type="EMBL" id="KAL0300171.1"/>
    </source>
</evidence>
<gene>
    <name evidence="4" type="ORF">Scaly_2567900</name>
</gene>
<evidence type="ECO:0000256" key="2">
    <source>
        <dbReference type="SAM" id="Coils"/>
    </source>
</evidence>
<dbReference type="PANTHER" id="PTHR47599">
    <property type="entry name" value="CELL-TO-CELL MOVEMENT PROTEIN"/>
    <property type="match status" value="1"/>
</dbReference>
<reference evidence="4" key="1">
    <citation type="submission" date="2020-06" db="EMBL/GenBank/DDBJ databases">
        <authorList>
            <person name="Li T."/>
            <person name="Hu X."/>
            <person name="Zhang T."/>
            <person name="Song X."/>
            <person name="Zhang H."/>
            <person name="Dai N."/>
            <person name="Sheng W."/>
            <person name="Hou X."/>
            <person name="Wei L."/>
        </authorList>
    </citation>
    <scope>NUCLEOTIDE SEQUENCE</scope>
    <source>
        <strain evidence="4">KEN8</strain>
        <tissue evidence="4">Leaf</tissue>
    </source>
</reference>
<feature type="region of interest" description="Disordered" evidence="3">
    <location>
        <begin position="35"/>
        <end position="87"/>
    </location>
</feature>
<dbReference type="AlphaFoldDB" id="A0AAW2K0S9"/>
<comment type="caution">
    <text evidence="4">The sequence shown here is derived from an EMBL/GenBank/DDBJ whole genome shotgun (WGS) entry which is preliminary data.</text>
</comment>
<evidence type="ECO:0000256" key="3">
    <source>
        <dbReference type="SAM" id="MobiDB-lite"/>
    </source>
</evidence>